<dbReference type="InterPro" id="IPR036942">
    <property type="entry name" value="Beta-barrel_TonB_sf"/>
</dbReference>
<evidence type="ECO:0000256" key="12">
    <source>
        <dbReference type="RuleBase" id="RU003357"/>
    </source>
</evidence>
<keyword evidence="17" id="KW-1185">Reference proteome</keyword>
<gene>
    <name evidence="16" type="ORF">Q5H94_07060</name>
</gene>
<evidence type="ECO:0000256" key="1">
    <source>
        <dbReference type="ARBA" id="ARBA00004571"/>
    </source>
</evidence>
<evidence type="ECO:0000256" key="9">
    <source>
        <dbReference type="ARBA" id="ARBA00023136"/>
    </source>
</evidence>
<keyword evidence="9 11" id="KW-0472">Membrane</keyword>
<proteinExistence type="inferred from homology"/>
<feature type="signal peptide" evidence="13">
    <location>
        <begin position="1"/>
        <end position="28"/>
    </location>
</feature>
<evidence type="ECO:0000313" key="17">
    <source>
        <dbReference type="Proteomes" id="UP001176468"/>
    </source>
</evidence>
<evidence type="ECO:0000259" key="14">
    <source>
        <dbReference type="Pfam" id="PF00593"/>
    </source>
</evidence>
<dbReference type="Gene3D" id="2.40.170.20">
    <property type="entry name" value="TonB-dependent receptor, beta-barrel domain"/>
    <property type="match status" value="1"/>
</dbReference>
<organism evidence="16 17">
    <name type="scientific">Sphingomonas immobilis</name>
    <dbReference type="NCBI Taxonomy" id="3063997"/>
    <lineage>
        <taxon>Bacteria</taxon>
        <taxon>Pseudomonadati</taxon>
        <taxon>Pseudomonadota</taxon>
        <taxon>Alphaproteobacteria</taxon>
        <taxon>Sphingomonadales</taxon>
        <taxon>Sphingomonadaceae</taxon>
        <taxon>Sphingomonas</taxon>
    </lineage>
</organism>
<evidence type="ECO:0000256" key="10">
    <source>
        <dbReference type="ARBA" id="ARBA00023237"/>
    </source>
</evidence>
<dbReference type="EMBL" id="JAUQSZ010000004">
    <property type="protein sequence ID" value="MDO7842078.1"/>
    <property type="molecule type" value="Genomic_DNA"/>
</dbReference>
<keyword evidence="13" id="KW-0732">Signal</keyword>
<comment type="caution">
    <text evidence="16">The sequence shown here is derived from an EMBL/GenBank/DDBJ whole genome shotgun (WGS) entry which is preliminary data.</text>
</comment>
<accession>A0ABT8ZWX0</accession>
<name>A0ABT8ZWX0_9SPHN</name>
<evidence type="ECO:0000256" key="4">
    <source>
        <dbReference type="ARBA" id="ARBA00022496"/>
    </source>
</evidence>
<dbReference type="PANTHER" id="PTHR32552:SF81">
    <property type="entry name" value="TONB-DEPENDENT OUTER MEMBRANE RECEPTOR"/>
    <property type="match status" value="1"/>
</dbReference>
<protein>
    <submittedName>
        <fullName evidence="16">TonB-dependent receptor</fullName>
    </submittedName>
</protein>
<keyword evidence="8 12" id="KW-0798">TonB box</keyword>
<keyword evidence="7" id="KW-0406">Ion transport</keyword>
<evidence type="ECO:0000256" key="11">
    <source>
        <dbReference type="PROSITE-ProRule" id="PRU01360"/>
    </source>
</evidence>
<evidence type="ECO:0000256" key="3">
    <source>
        <dbReference type="ARBA" id="ARBA00022452"/>
    </source>
</evidence>
<sequence length="805" mass="85486">MGFRSAKTRLTLVSVAALGASLATPAFAQTAPAPAEAAPAPQDNGGLTDIVVTARRVAENQQNVPVAVTVQTGDALAQQAAVRIPDIARLTPGLTLAPASSTGTASSLTIRGQVQTDVLATLDPSVGTYVDGFYWARAYGINADLLDVSNAQVLRGPQGTLFGRNTTGGALLLETNNPNYNGISGSISGTYGRFNERGGTAILNVPLIDDKIAIRGAFTINQRDGFFTDTTNGAKLGARDSWTGRVKLLINPTDNFSLLFSGEIFHSDALTRPYQLQYVAPTSVANIEAALEANPANAALLATPAGQGQLIGIGNGIFTPYINSIAGTDRAALNEDPRSYANTNTYTVTANLDTFFGSVKFIGGYRKINAFANIDLEGSPVNIVRTLGRQNLESYSGELQFNGKAFNDFVDFSSGLYAFQETGVDQSTSIALPVLSTVSSGGTLPQTIYFGDVTNRSMGMYFQGTFHLTEQLSFVGGVRYSVEDKNLISFNRNVNASTGATLSCLIVGSDPTTCRIEKHAGFDGVSYTAGLNYQISPEVLVYAKTSKGFRSGGQNLRASGTAGAAFVPFQPEIAQEEEVGIKSEFFNRRVRFNLAAFYNEVSNIQRTALVTTAVNGVTQTATIVGNAGKARFYGGEAELTARLFTGFTIGGTVALSDAKYLSYSDASGDKRDEVFQQVPKWTFSVAGDYETTTGFGKVRAHLDYAWQDKTALYNYRTIATPGTDAATTAAIAKALTRTAGGELNGRLGVTVMDDQLELAVFGRNILDRRYNNTGLLFGSPLNVVSAQRNDPATYGVTATFKFGGK</sequence>
<evidence type="ECO:0000256" key="8">
    <source>
        <dbReference type="ARBA" id="ARBA00023077"/>
    </source>
</evidence>
<evidence type="ECO:0000256" key="13">
    <source>
        <dbReference type="SAM" id="SignalP"/>
    </source>
</evidence>
<keyword evidence="16" id="KW-0675">Receptor</keyword>
<dbReference type="InterPro" id="IPR000531">
    <property type="entry name" value="Beta-barrel_TonB"/>
</dbReference>
<keyword evidence="6" id="KW-0408">Iron</keyword>
<feature type="chain" id="PRO_5045055319" evidence="13">
    <location>
        <begin position="29"/>
        <end position="805"/>
    </location>
</feature>
<evidence type="ECO:0000256" key="6">
    <source>
        <dbReference type="ARBA" id="ARBA00023004"/>
    </source>
</evidence>
<keyword evidence="5 11" id="KW-0812">Transmembrane</keyword>
<comment type="subcellular location">
    <subcellularLocation>
        <location evidence="1 11">Cell outer membrane</location>
        <topology evidence="1 11">Multi-pass membrane protein</topology>
    </subcellularLocation>
</comment>
<dbReference type="InterPro" id="IPR012910">
    <property type="entry name" value="Plug_dom"/>
</dbReference>
<dbReference type="RefSeq" id="WP_304560548.1">
    <property type="nucleotide sequence ID" value="NZ_JAUQSZ010000004.1"/>
</dbReference>
<keyword evidence="2 11" id="KW-0813">Transport</keyword>
<evidence type="ECO:0000256" key="7">
    <source>
        <dbReference type="ARBA" id="ARBA00023065"/>
    </source>
</evidence>
<dbReference type="SUPFAM" id="SSF56935">
    <property type="entry name" value="Porins"/>
    <property type="match status" value="1"/>
</dbReference>
<dbReference type="PANTHER" id="PTHR32552">
    <property type="entry name" value="FERRICHROME IRON RECEPTOR-RELATED"/>
    <property type="match status" value="1"/>
</dbReference>
<keyword evidence="4" id="KW-0410">Iron transport</keyword>
<dbReference type="PROSITE" id="PS52016">
    <property type="entry name" value="TONB_DEPENDENT_REC_3"/>
    <property type="match status" value="1"/>
</dbReference>
<reference evidence="16" key="1">
    <citation type="submission" date="2023-07" db="EMBL/GenBank/DDBJ databases">
        <authorList>
            <person name="Kim M.K."/>
        </authorList>
    </citation>
    <scope>NUCLEOTIDE SEQUENCE</scope>
    <source>
        <strain evidence="16">CA1-15</strain>
    </source>
</reference>
<evidence type="ECO:0000256" key="2">
    <source>
        <dbReference type="ARBA" id="ARBA00022448"/>
    </source>
</evidence>
<dbReference type="Pfam" id="PF07715">
    <property type="entry name" value="Plug"/>
    <property type="match status" value="1"/>
</dbReference>
<comment type="similarity">
    <text evidence="11 12">Belongs to the TonB-dependent receptor family.</text>
</comment>
<evidence type="ECO:0000256" key="5">
    <source>
        <dbReference type="ARBA" id="ARBA00022692"/>
    </source>
</evidence>
<keyword evidence="10 11" id="KW-0998">Cell outer membrane</keyword>
<dbReference type="InterPro" id="IPR039426">
    <property type="entry name" value="TonB-dep_rcpt-like"/>
</dbReference>
<feature type="domain" description="TonB-dependent receptor-like beta-barrel" evidence="14">
    <location>
        <begin position="312"/>
        <end position="722"/>
    </location>
</feature>
<evidence type="ECO:0000259" key="15">
    <source>
        <dbReference type="Pfam" id="PF07715"/>
    </source>
</evidence>
<evidence type="ECO:0000313" key="16">
    <source>
        <dbReference type="EMBL" id="MDO7842078.1"/>
    </source>
</evidence>
<keyword evidence="3 11" id="KW-1134">Transmembrane beta strand</keyword>
<dbReference type="Proteomes" id="UP001176468">
    <property type="component" value="Unassembled WGS sequence"/>
</dbReference>
<dbReference type="Pfam" id="PF00593">
    <property type="entry name" value="TonB_dep_Rec_b-barrel"/>
    <property type="match status" value="1"/>
</dbReference>
<feature type="domain" description="TonB-dependent receptor plug" evidence="15">
    <location>
        <begin position="61"/>
        <end position="170"/>
    </location>
</feature>